<feature type="compositionally biased region" description="Basic and acidic residues" evidence="1">
    <location>
        <begin position="201"/>
        <end position="224"/>
    </location>
</feature>
<feature type="region of interest" description="Disordered" evidence="1">
    <location>
        <begin position="1"/>
        <end position="21"/>
    </location>
</feature>
<protein>
    <submittedName>
        <fullName evidence="2">Uncharacterized protein</fullName>
    </submittedName>
</protein>
<proteinExistence type="predicted"/>
<feature type="region of interest" description="Disordered" evidence="1">
    <location>
        <begin position="199"/>
        <end position="224"/>
    </location>
</feature>
<dbReference type="EMBL" id="JBFOLJ010000007">
    <property type="protein sequence ID" value="KAL2520575.1"/>
    <property type="molecule type" value="Genomic_DNA"/>
</dbReference>
<keyword evidence="3" id="KW-1185">Reference proteome</keyword>
<feature type="compositionally biased region" description="Basic and acidic residues" evidence="1">
    <location>
        <begin position="1"/>
        <end position="10"/>
    </location>
</feature>
<dbReference type="Proteomes" id="UP001604277">
    <property type="component" value="Unassembled WGS sequence"/>
</dbReference>
<dbReference type="AlphaFoldDB" id="A0ABD1U6D0"/>
<evidence type="ECO:0000313" key="3">
    <source>
        <dbReference type="Proteomes" id="UP001604277"/>
    </source>
</evidence>
<organism evidence="2 3">
    <name type="scientific">Forsythia ovata</name>
    <dbReference type="NCBI Taxonomy" id="205694"/>
    <lineage>
        <taxon>Eukaryota</taxon>
        <taxon>Viridiplantae</taxon>
        <taxon>Streptophyta</taxon>
        <taxon>Embryophyta</taxon>
        <taxon>Tracheophyta</taxon>
        <taxon>Spermatophyta</taxon>
        <taxon>Magnoliopsida</taxon>
        <taxon>eudicotyledons</taxon>
        <taxon>Gunneridae</taxon>
        <taxon>Pentapetalae</taxon>
        <taxon>asterids</taxon>
        <taxon>lamiids</taxon>
        <taxon>Lamiales</taxon>
        <taxon>Oleaceae</taxon>
        <taxon>Forsythieae</taxon>
        <taxon>Forsythia</taxon>
    </lineage>
</organism>
<evidence type="ECO:0000313" key="2">
    <source>
        <dbReference type="EMBL" id="KAL2520575.1"/>
    </source>
</evidence>
<accession>A0ABD1U6D0</accession>
<sequence>MDIDDKHFNDPDSDDEANNHLSGMERSHLSNRHFGQARSLQLKVIRGRRVVDERWIPPLKLLIPSTASILVSTVPSVVEVVGNVSSSFQVLGTVSIPVAIVPPVVGVIGSESSFVSFVVSVEPLEGVEHQVKEKRVDKWEKVAPKRALVDEGDVASSANVKRGRMDPPQETAGSILTLPSMVQILILYFSDWTERINNGSRQDECGPVKTDEDGRDEHRSESCS</sequence>
<evidence type="ECO:0000256" key="1">
    <source>
        <dbReference type="SAM" id="MobiDB-lite"/>
    </source>
</evidence>
<reference evidence="3" key="1">
    <citation type="submission" date="2024-07" db="EMBL/GenBank/DDBJ databases">
        <title>Two chromosome-level genome assemblies of Korean endemic species Abeliophyllum distichum and Forsythia ovata (Oleaceae).</title>
        <authorList>
            <person name="Jang H."/>
        </authorList>
    </citation>
    <scope>NUCLEOTIDE SEQUENCE [LARGE SCALE GENOMIC DNA]</scope>
</reference>
<gene>
    <name evidence="2" type="ORF">Fot_24498</name>
</gene>
<comment type="caution">
    <text evidence="2">The sequence shown here is derived from an EMBL/GenBank/DDBJ whole genome shotgun (WGS) entry which is preliminary data.</text>
</comment>
<name>A0ABD1U6D0_9LAMI</name>